<keyword evidence="1" id="KW-1185">Reference proteome</keyword>
<name>A0A7E4W941_PANRE</name>
<protein>
    <submittedName>
        <fullName evidence="2">Pepsin-I3 domain-containing protein</fullName>
    </submittedName>
</protein>
<sequence length="120" mass="13547">MKIINSVHVKNAKKNCGPSVSQPHLLKGGVYENVDTLQKAGIFYVKLKSSETVVEAVFGDTAILNDGYVYRQRRQYREHRVQAMLAYSQHTDVMSHQPPPPRALNVNQQTLSSLNAVLRR</sequence>
<organism evidence="1 2">
    <name type="scientific">Panagrellus redivivus</name>
    <name type="common">Microworm</name>
    <dbReference type="NCBI Taxonomy" id="6233"/>
    <lineage>
        <taxon>Eukaryota</taxon>
        <taxon>Metazoa</taxon>
        <taxon>Ecdysozoa</taxon>
        <taxon>Nematoda</taxon>
        <taxon>Chromadorea</taxon>
        <taxon>Rhabditida</taxon>
        <taxon>Tylenchina</taxon>
        <taxon>Panagrolaimomorpha</taxon>
        <taxon>Panagrolaimoidea</taxon>
        <taxon>Panagrolaimidae</taxon>
        <taxon>Panagrellus</taxon>
    </lineage>
</organism>
<proteinExistence type="predicted"/>
<dbReference type="WBParaSite" id="Pan_g8521.t1">
    <property type="protein sequence ID" value="Pan_g8521.t1"/>
    <property type="gene ID" value="Pan_g8521"/>
</dbReference>
<reference evidence="1" key="1">
    <citation type="journal article" date="2013" name="Genetics">
        <title>The draft genome and transcriptome of Panagrellus redivivus are shaped by the harsh demands of a free-living lifestyle.</title>
        <authorList>
            <person name="Srinivasan J."/>
            <person name="Dillman A.R."/>
            <person name="Macchietto M.G."/>
            <person name="Heikkinen L."/>
            <person name="Lakso M."/>
            <person name="Fracchia K.M."/>
            <person name="Antoshechkin I."/>
            <person name="Mortazavi A."/>
            <person name="Wong G."/>
            <person name="Sternberg P.W."/>
        </authorList>
    </citation>
    <scope>NUCLEOTIDE SEQUENCE [LARGE SCALE GENOMIC DNA]</scope>
    <source>
        <strain evidence="1">MT8872</strain>
    </source>
</reference>
<accession>A0A7E4W941</accession>
<dbReference type="AlphaFoldDB" id="A0A7E4W941"/>
<evidence type="ECO:0000313" key="1">
    <source>
        <dbReference type="Proteomes" id="UP000492821"/>
    </source>
</evidence>
<evidence type="ECO:0000313" key="2">
    <source>
        <dbReference type="WBParaSite" id="Pan_g8521.t1"/>
    </source>
</evidence>
<dbReference type="Proteomes" id="UP000492821">
    <property type="component" value="Unassembled WGS sequence"/>
</dbReference>
<reference evidence="2" key="2">
    <citation type="submission" date="2020-10" db="UniProtKB">
        <authorList>
            <consortium name="WormBaseParasite"/>
        </authorList>
    </citation>
    <scope>IDENTIFICATION</scope>
</reference>